<accession>A0A4R5MBM5</accession>
<dbReference type="Pfam" id="PF06945">
    <property type="entry name" value="DUF1289"/>
    <property type="match status" value="1"/>
</dbReference>
<keyword evidence="2" id="KW-1185">Reference proteome</keyword>
<dbReference type="AlphaFoldDB" id="A0A4R5MBM5"/>
<evidence type="ECO:0000313" key="1">
    <source>
        <dbReference type="EMBL" id="TDG24208.1"/>
    </source>
</evidence>
<dbReference type="PANTHER" id="PTHR35175">
    <property type="entry name" value="DUF1289 DOMAIN-CONTAINING PROTEIN"/>
    <property type="match status" value="1"/>
</dbReference>
<reference evidence="1 2" key="1">
    <citation type="submission" date="2019-03" db="EMBL/GenBank/DDBJ databases">
        <title>Paraburkholderia sp. 4M-K11, isolated from subtropical forest soil.</title>
        <authorList>
            <person name="Gao Z.-H."/>
            <person name="Qiu L.-H."/>
        </authorList>
    </citation>
    <scope>NUCLEOTIDE SEQUENCE [LARGE SCALE GENOMIC DNA]</scope>
    <source>
        <strain evidence="1 2">4M-K11</strain>
    </source>
</reference>
<protein>
    <submittedName>
        <fullName evidence="1">DUF1289 domain-containing protein</fullName>
    </submittedName>
</protein>
<dbReference type="Proteomes" id="UP000295722">
    <property type="component" value="Unassembled WGS sequence"/>
</dbReference>
<name>A0A4R5MBM5_9BURK</name>
<sequence>MSANPMSVPVQTPSPCINVCRMHEASGLCEGCLRTIDEIAAWSTLDDAAKRAVWDAIETRHAQWMTERVDAPDRGDAR</sequence>
<dbReference type="OrthoDB" id="8911262at2"/>
<gene>
    <name evidence="1" type="ORF">EYW47_12005</name>
</gene>
<proteinExistence type="predicted"/>
<dbReference type="InterPro" id="IPR010710">
    <property type="entry name" value="DUF1289"/>
</dbReference>
<evidence type="ECO:0000313" key="2">
    <source>
        <dbReference type="Proteomes" id="UP000295722"/>
    </source>
</evidence>
<organism evidence="1 2">
    <name type="scientific">Paraburkholderia silviterrae</name>
    <dbReference type="NCBI Taxonomy" id="2528715"/>
    <lineage>
        <taxon>Bacteria</taxon>
        <taxon>Pseudomonadati</taxon>
        <taxon>Pseudomonadota</taxon>
        <taxon>Betaproteobacteria</taxon>
        <taxon>Burkholderiales</taxon>
        <taxon>Burkholderiaceae</taxon>
        <taxon>Paraburkholderia</taxon>
    </lineage>
</organism>
<dbReference type="PANTHER" id="PTHR35175:SF2">
    <property type="entry name" value="DUF1289 DOMAIN-CONTAINING PROTEIN"/>
    <property type="match status" value="1"/>
</dbReference>
<dbReference type="EMBL" id="SMRP01000004">
    <property type="protein sequence ID" value="TDG24208.1"/>
    <property type="molecule type" value="Genomic_DNA"/>
</dbReference>
<comment type="caution">
    <text evidence="1">The sequence shown here is derived from an EMBL/GenBank/DDBJ whole genome shotgun (WGS) entry which is preliminary data.</text>
</comment>